<dbReference type="PANTHER" id="PTHR36194:SF1">
    <property type="entry name" value="S-LAYER-LIKE PROTEIN"/>
    <property type="match status" value="1"/>
</dbReference>
<accession>X0WCK2</accession>
<organism evidence="2">
    <name type="scientific">marine sediment metagenome</name>
    <dbReference type="NCBI Taxonomy" id="412755"/>
    <lineage>
        <taxon>unclassified sequences</taxon>
        <taxon>metagenomes</taxon>
        <taxon>ecological metagenomes</taxon>
    </lineage>
</organism>
<reference evidence="2" key="1">
    <citation type="journal article" date="2014" name="Front. Microbiol.">
        <title>High frequency of phylogenetically diverse reductive dehalogenase-homologous genes in deep subseafloor sedimentary metagenomes.</title>
        <authorList>
            <person name="Kawai M."/>
            <person name="Futagami T."/>
            <person name="Toyoda A."/>
            <person name="Takaki Y."/>
            <person name="Nishi S."/>
            <person name="Hori S."/>
            <person name="Arai W."/>
            <person name="Tsubouchi T."/>
            <person name="Morono Y."/>
            <person name="Uchiyama I."/>
            <person name="Ito T."/>
            <person name="Fujiyama A."/>
            <person name="Inagaki F."/>
            <person name="Takami H."/>
        </authorList>
    </citation>
    <scope>NUCLEOTIDE SEQUENCE</scope>
    <source>
        <strain evidence="2">Expedition CK06-06</strain>
    </source>
</reference>
<feature type="non-terminal residue" evidence="2">
    <location>
        <position position="188"/>
    </location>
</feature>
<dbReference type="EMBL" id="BARS01039733">
    <property type="protein sequence ID" value="GAG22308.1"/>
    <property type="molecule type" value="Genomic_DNA"/>
</dbReference>
<evidence type="ECO:0000259" key="1">
    <source>
        <dbReference type="Pfam" id="PF08308"/>
    </source>
</evidence>
<proteinExistence type="predicted"/>
<sequence length="188" mass="19500">MRTPGRREVRVQQKGSLGRALCLSWRRGTGDAMKGSAGAGAILLLVASLPGSRVLAAETGMVYVKSVPAGAAVFVDRETRPRGRTPCFITKLPSGRHTIKARLAGYADLIETVVMTSGKVMKLEFTFGGTGTTAGGGRVQASVGAGSALGRFYELVKAGRYRDAQDAVRRAASKASAGSDAGILRAAS</sequence>
<dbReference type="AlphaFoldDB" id="X0WCK2"/>
<protein>
    <recommendedName>
        <fullName evidence="1">PEGA domain-containing protein</fullName>
    </recommendedName>
</protein>
<dbReference type="PANTHER" id="PTHR36194">
    <property type="entry name" value="S-LAYER-LIKE PROTEIN"/>
    <property type="match status" value="1"/>
</dbReference>
<name>X0WCK2_9ZZZZ</name>
<comment type="caution">
    <text evidence="2">The sequence shown here is derived from an EMBL/GenBank/DDBJ whole genome shotgun (WGS) entry which is preliminary data.</text>
</comment>
<feature type="domain" description="PEGA" evidence="1">
    <location>
        <begin position="60"/>
        <end position="127"/>
    </location>
</feature>
<gene>
    <name evidence="2" type="ORF">S01H1_60653</name>
</gene>
<dbReference type="InterPro" id="IPR013229">
    <property type="entry name" value="PEGA"/>
</dbReference>
<dbReference type="Pfam" id="PF08308">
    <property type="entry name" value="PEGA"/>
    <property type="match status" value="1"/>
</dbReference>
<evidence type="ECO:0000313" key="2">
    <source>
        <dbReference type="EMBL" id="GAG22308.1"/>
    </source>
</evidence>